<dbReference type="GO" id="GO:0008168">
    <property type="term" value="F:methyltransferase activity"/>
    <property type="evidence" value="ECO:0007669"/>
    <property type="project" value="UniProtKB-KW"/>
</dbReference>
<evidence type="ECO:0000256" key="3">
    <source>
        <dbReference type="ARBA" id="ARBA00022603"/>
    </source>
</evidence>
<reference evidence="7 8" key="2">
    <citation type="submission" date="2018-05" db="EMBL/GenBank/DDBJ databases">
        <authorList>
            <person name="Lanie J.A."/>
            <person name="Ng W.-L."/>
            <person name="Kazmierczak K.M."/>
            <person name="Andrzejewski T.M."/>
            <person name="Davidsen T.M."/>
            <person name="Wayne K.J."/>
            <person name="Tettelin H."/>
            <person name="Glass J.I."/>
            <person name="Rusch D."/>
            <person name="Podicherti R."/>
            <person name="Tsui H.-C.T."/>
            <person name="Winkler M.E."/>
        </authorList>
    </citation>
    <scope>NUCLEOTIDE SEQUENCE [LARGE SCALE GENOMIC DNA]</scope>
    <source>
        <strain evidence="7 8">C305</strain>
    </source>
</reference>
<evidence type="ECO:0000259" key="6">
    <source>
        <dbReference type="Pfam" id="PF00590"/>
    </source>
</evidence>
<feature type="domain" description="Tetrapyrrole methylase" evidence="6">
    <location>
        <begin position="75"/>
        <end position="216"/>
    </location>
</feature>
<dbReference type="OrthoDB" id="7061662at2"/>
<reference evidence="7 8" key="1">
    <citation type="submission" date="2018-05" db="EMBL/GenBank/DDBJ databases">
        <title>Brumimicrobium oceani sp. nov., isolated from coastal sediment.</title>
        <authorList>
            <person name="Kou Y."/>
        </authorList>
    </citation>
    <scope>NUCLEOTIDE SEQUENCE [LARGE SCALE GENOMIC DNA]</scope>
    <source>
        <strain evidence="7 8">C305</strain>
    </source>
</reference>
<dbReference type="Pfam" id="PF00590">
    <property type="entry name" value="TP_methylase"/>
    <property type="match status" value="1"/>
</dbReference>
<dbReference type="Gene3D" id="3.30.950.10">
    <property type="entry name" value="Methyltransferase, Cobalt-precorrin-4 Transmethylase, Domain 2"/>
    <property type="match status" value="1"/>
</dbReference>
<proteinExistence type="predicted"/>
<dbReference type="GO" id="GO:0006364">
    <property type="term" value="P:rRNA processing"/>
    <property type="evidence" value="ECO:0007669"/>
    <property type="project" value="UniProtKB-KW"/>
</dbReference>
<dbReference type="InterPro" id="IPR035996">
    <property type="entry name" value="4pyrrol_Methylase_sf"/>
</dbReference>
<organism evidence="7 8">
    <name type="scientific">Brumimicrobium oceani</name>
    <dbReference type="NCBI Taxonomy" id="2100725"/>
    <lineage>
        <taxon>Bacteria</taxon>
        <taxon>Pseudomonadati</taxon>
        <taxon>Bacteroidota</taxon>
        <taxon>Flavobacteriia</taxon>
        <taxon>Flavobacteriales</taxon>
        <taxon>Crocinitomicaceae</taxon>
        <taxon>Brumimicrobium</taxon>
    </lineage>
</organism>
<keyword evidence="5" id="KW-0949">S-adenosyl-L-methionine</keyword>
<keyword evidence="1" id="KW-0963">Cytoplasm</keyword>
<dbReference type="InterPro" id="IPR008189">
    <property type="entry name" value="rRNA_ssu_MeTfrase_I"/>
</dbReference>
<dbReference type="InterPro" id="IPR014777">
    <property type="entry name" value="4pyrrole_Mease_sub1"/>
</dbReference>
<keyword evidence="8" id="KW-1185">Reference proteome</keyword>
<dbReference type="SUPFAM" id="SSF53790">
    <property type="entry name" value="Tetrapyrrole methylase"/>
    <property type="match status" value="1"/>
</dbReference>
<comment type="caution">
    <text evidence="7">The sequence shown here is derived from an EMBL/GenBank/DDBJ whole genome shotgun (WGS) entry which is preliminary data.</text>
</comment>
<name>A0A2U2XAI6_9FLAO</name>
<evidence type="ECO:0000256" key="5">
    <source>
        <dbReference type="ARBA" id="ARBA00022691"/>
    </source>
</evidence>
<dbReference type="Gene3D" id="3.40.1010.10">
    <property type="entry name" value="Cobalt-precorrin-4 Transmethylase, Domain 1"/>
    <property type="match status" value="1"/>
</dbReference>
<evidence type="ECO:0000256" key="1">
    <source>
        <dbReference type="ARBA" id="ARBA00022490"/>
    </source>
</evidence>
<dbReference type="CDD" id="cd11649">
    <property type="entry name" value="RsmI_like"/>
    <property type="match status" value="1"/>
</dbReference>
<dbReference type="GO" id="GO:0032259">
    <property type="term" value="P:methylation"/>
    <property type="evidence" value="ECO:0007669"/>
    <property type="project" value="UniProtKB-KW"/>
</dbReference>
<evidence type="ECO:0000313" key="8">
    <source>
        <dbReference type="Proteomes" id="UP000245370"/>
    </source>
</evidence>
<dbReference type="AlphaFoldDB" id="A0A2U2XAI6"/>
<keyword evidence="2" id="KW-0698">rRNA processing</keyword>
<dbReference type="InterPro" id="IPR000878">
    <property type="entry name" value="4pyrrol_Mease"/>
</dbReference>
<sequence length="240" mass="26956">MSKGKLYLMPTLMGSETWDHVIPEQVKELAINTRYFAVEDLKSARRYLRKLDRTFPIDQSTFFILNKKTPPTDLAAMLAPLKKGHNVAIISEAGCPGIADPGADLVALAHQRGDFVSPLTGPSSILLALMASGFNGQSFAFNGYIPKERKKRVFTFKDFEREVSRTGQTQIFMETPFRNNNLLEDLLNECLDATFLCIACDLTLPTERVQTMTVAEWRENAFDLNKRPTMFLIGKPFAGL</sequence>
<dbReference type="EMBL" id="QFRJ01000011">
    <property type="protein sequence ID" value="PWH84792.1"/>
    <property type="molecule type" value="Genomic_DNA"/>
</dbReference>
<evidence type="ECO:0000256" key="4">
    <source>
        <dbReference type="ARBA" id="ARBA00022679"/>
    </source>
</evidence>
<dbReference type="InterPro" id="IPR014776">
    <property type="entry name" value="4pyrrole_Mease_sub2"/>
</dbReference>
<dbReference type="PANTHER" id="PTHR46111:SF2">
    <property type="entry name" value="SAM-DEPENDENT METHYLTRANSFERASE"/>
    <property type="match status" value="1"/>
</dbReference>
<gene>
    <name evidence="7" type="ORF">DIT68_12740</name>
</gene>
<dbReference type="RefSeq" id="WP_109360199.1">
    <property type="nucleotide sequence ID" value="NZ_QFRJ01000011.1"/>
</dbReference>
<accession>A0A2U2XAI6</accession>
<dbReference type="Proteomes" id="UP000245370">
    <property type="component" value="Unassembled WGS sequence"/>
</dbReference>
<keyword evidence="4 7" id="KW-0808">Transferase</keyword>
<evidence type="ECO:0000256" key="2">
    <source>
        <dbReference type="ARBA" id="ARBA00022552"/>
    </source>
</evidence>
<evidence type="ECO:0000313" key="7">
    <source>
        <dbReference type="EMBL" id="PWH84792.1"/>
    </source>
</evidence>
<dbReference type="PANTHER" id="PTHR46111">
    <property type="entry name" value="RIBOSOMAL RNA SMALL SUBUNIT METHYLTRANSFERASE I"/>
    <property type="match status" value="1"/>
</dbReference>
<keyword evidence="3 7" id="KW-0489">Methyltransferase</keyword>
<dbReference type="PIRSF" id="PIRSF005917">
    <property type="entry name" value="MTase_YraL"/>
    <property type="match status" value="1"/>
</dbReference>
<protein>
    <submittedName>
        <fullName evidence="7">SAM-dependent methyltransferase</fullName>
    </submittedName>
</protein>